<reference evidence="2 3" key="1">
    <citation type="submission" date="2019-03" db="EMBL/GenBank/DDBJ databases">
        <title>Genomic Encyclopedia of Type Strains, Phase IV (KMG-IV): sequencing the most valuable type-strain genomes for metagenomic binning, comparative biology and taxonomic classification.</title>
        <authorList>
            <person name="Goeker M."/>
        </authorList>
    </citation>
    <scope>NUCLEOTIDE SEQUENCE [LARGE SCALE GENOMIC DNA]</scope>
    <source>
        <strain evidence="2 3">DSM 100309</strain>
    </source>
</reference>
<dbReference type="Proteomes" id="UP000295367">
    <property type="component" value="Unassembled WGS sequence"/>
</dbReference>
<proteinExistence type="predicted"/>
<organism evidence="2 3">
    <name type="scientific">Sulfurirhabdus autotrophica</name>
    <dbReference type="NCBI Taxonomy" id="1706046"/>
    <lineage>
        <taxon>Bacteria</taxon>
        <taxon>Pseudomonadati</taxon>
        <taxon>Pseudomonadota</taxon>
        <taxon>Betaproteobacteria</taxon>
        <taxon>Nitrosomonadales</taxon>
        <taxon>Sulfuricellaceae</taxon>
        <taxon>Sulfurirhabdus</taxon>
    </lineage>
</organism>
<dbReference type="SUPFAM" id="SSF48452">
    <property type="entry name" value="TPR-like"/>
    <property type="match status" value="1"/>
</dbReference>
<dbReference type="InterPro" id="IPR011990">
    <property type="entry name" value="TPR-like_helical_dom_sf"/>
</dbReference>
<accession>A0A4R3YES6</accession>
<evidence type="ECO:0000313" key="2">
    <source>
        <dbReference type="EMBL" id="TCV89678.1"/>
    </source>
</evidence>
<protein>
    <submittedName>
        <fullName evidence="2">Tetratricopeptide repeat protein</fullName>
    </submittedName>
</protein>
<comment type="caution">
    <text evidence="2">The sequence shown here is derived from an EMBL/GenBank/DDBJ whole genome shotgun (WGS) entry which is preliminary data.</text>
</comment>
<feature type="transmembrane region" description="Helical" evidence="1">
    <location>
        <begin position="128"/>
        <end position="148"/>
    </location>
</feature>
<keyword evidence="1" id="KW-1133">Transmembrane helix</keyword>
<dbReference type="EMBL" id="SMCO01000002">
    <property type="protein sequence ID" value="TCV89678.1"/>
    <property type="molecule type" value="Genomic_DNA"/>
</dbReference>
<evidence type="ECO:0000256" key="1">
    <source>
        <dbReference type="SAM" id="Phobius"/>
    </source>
</evidence>
<keyword evidence="3" id="KW-1185">Reference proteome</keyword>
<dbReference type="Pfam" id="PF14559">
    <property type="entry name" value="TPR_19"/>
    <property type="match status" value="1"/>
</dbReference>
<evidence type="ECO:0000313" key="3">
    <source>
        <dbReference type="Proteomes" id="UP000295367"/>
    </source>
</evidence>
<dbReference type="RefSeq" id="WP_124947014.1">
    <property type="nucleotide sequence ID" value="NZ_BHVT01000057.1"/>
</dbReference>
<name>A0A4R3YES6_9PROT</name>
<dbReference type="AlphaFoldDB" id="A0A4R3YES6"/>
<keyword evidence="1" id="KW-0812">Transmembrane</keyword>
<gene>
    <name evidence="2" type="ORF">EDC63_102199</name>
</gene>
<dbReference type="Gene3D" id="1.25.40.10">
    <property type="entry name" value="Tetratricopeptide repeat domain"/>
    <property type="match status" value="1"/>
</dbReference>
<dbReference type="OrthoDB" id="5298822at2"/>
<keyword evidence="1" id="KW-0472">Membrane</keyword>
<sequence>MFKQLIPGMFLLGALSFIIGPVLADSNPTLHQVYLAAEAGRLGEAQGMMESVLKEHPNSSKAHYVEAEILAKQGRFENAEVELNRAESLAPGLPFAKPQAVSELKTMIASIHQKPFSTKSGAIGNTAGFPWGMLMLGIGSIIVITLVVRAITNRNAASPAGNYQAGMFGAIGQPNAAYPPGGSIAPAAPASGGIGSNIVSGLVTGAAVGAGMVAGEALVHHFMDGNRNNASAPTSIPDTWNSTTNDMGGTDFGIADNASWDDNASVADNSDIGGDDWS</sequence>